<dbReference type="EMBL" id="CP000390">
    <property type="protein sequence ID" value="ABG63282.1"/>
    <property type="molecule type" value="Genomic_DNA"/>
</dbReference>
<reference evidence="1" key="1">
    <citation type="submission" date="2006-06" db="EMBL/GenBank/DDBJ databases">
        <title>Complete sequence of chromosome of Chelativorans sp. BNC1.</title>
        <authorList>
            <consortium name="US DOE Joint Genome Institute"/>
            <person name="Copeland A."/>
            <person name="Lucas S."/>
            <person name="Lapidus A."/>
            <person name="Barry K."/>
            <person name="Detter J.C."/>
            <person name="Glavina del Rio T."/>
            <person name="Hammon N."/>
            <person name="Israni S."/>
            <person name="Dalin E."/>
            <person name="Tice H."/>
            <person name="Pitluck S."/>
            <person name="Chertkov O."/>
            <person name="Brettin T."/>
            <person name="Bruce D."/>
            <person name="Han C."/>
            <person name="Tapia R."/>
            <person name="Gilna P."/>
            <person name="Schmutz J."/>
            <person name="Larimer F."/>
            <person name="Land M."/>
            <person name="Hauser L."/>
            <person name="Kyrpides N."/>
            <person name="Mikhailova N."/>
            <person name="Richardson P."/>
        </authorList>
    </citation>
    <scope>NUCLEOTIDE SEQUENCE</scope>
    <source>
        <strain evidence="1">BNC1</strain>
    </source>
</reference>
<accession>Q11H43</accession>
<dbReference type="Pfam" id="PF05135">
    <property type="entry name" value="Phage_connect_1"/>
    <property type="match status" value="1"/>
</dbReference>
<sequence>MINSIEDTKAFLNVTGSDDDALITSLIEAAESWIDRWLATPMAEMATVPADLKHAVKMLVGHFYENREATLVGVTAEEVPFGVWDIVNQHRAWSF</sequence>
<dbReference type="NCBIfam" id="TIGR01560">
    <property type="entry name" value="put_DNA_pack"/>
    <property type="match status" value="1"/>
</dbReference>
<dbReference type="OrthoDB" id="7307102at2"/>
<proteinExistence type="predicted"/>
<dbReference type="HOGENOM" id="CLU_085951_6_4_5"/>
<dbReference type="Gene3D" id="1.10.3230.30">
    <property type="entry name" value="Phage gp6-like head-tail connector protein"/>
    <property type="match status" value="1"/>
</dbReference>
<dbReference type="KEGG" id="mes:Meso_1889"/>
<dbReference type="AlphaFoldDB" id="Q11H43"/>
<dbReference type="InterPro" id="IPR006450">
    <property type="entry name" value="Phage_HK97_gp6-like"/>
</dbReference>
<dbReference type="InterPro" id="IPR021146">
    <property type="entry name" value="Phage_gp6-like_head-tail"/>
</dbReference>
<protein>
    <submittedName>
        <fullName evidence="1">Uncharacterized phage protein</fullName>
    </submittedName>
</protein>
<evidence type="ECO:0000313" key="1">
    <source>
        <dbReference type="EMBL" id="ABG63282.1"/>
    </source>
</evidence>
<name>Q11H43_CHESB</name>
<dbReference type="CDD" id="cd08054">
    <property type="entry name" value="gp6"/>
    <property type="match status" value="1"/>
</dbReference>
<dbReference type="STRING" id="266779.Meso_1889"/>
<organism evidence="1">
    <name type="scientific">Chelativorans sp. (strain BNC1)</name>
    <dbReference type="NCBI Taxonomy" id="266779"/>
    <lineage>
        <taxon>Bacteria</taxon>
        <taxon>Pseudomonadati</taxon>
        <taxon>Pseudomonadota</taxon>
        <taxon>Alphaproteobacteria</taxon>
        <taxon>Hyphomicrobiales</taxon>
        <taxon>Phyllobacteriaceae</taxon>
        <taxon>Chelativorans</taxon>
    </lineage>
</organism>
<gene>
    <name evidence="1" type="ordered locus">Meso_1889</name>
</gene>
<dbReference type="eggNOG" id="ENOG5033BZ7">
    <property type="taxonomic scope" value="Bacteria"/>
</dbReference>